<proteinExistence type="predicted"/>
<feature type="compositionally biased region" description="Basic residues" evidence="1">
    <location>
        <begin position="39"/>
        <end position="48"/>
    </location>
</feature>
<keyword evidence="2" id="KW-0489">Methyltransferase</keyword>
<evidence type="ECO:0000313" key="2">
    <source>
        <dbReference type="EMBL" id="CAA9463130.1"/>
    </source>
</evidence>
<dbReference type="AlphaFoldDB" id="A0A6J4R3J3"/>
<feature type="non-terminal residue" evidence="2">
    <location>
        <position position="1"/>
    </location>
</feature>
<dbReference type="GO" id="GO:0032259">
    <property type="term" value="P:methylation"/>
    <property type="evidence" value="ECO:0007669"/>
    <property type="project" value="UniProtKB-KW"/>
</dbReference>
<dbReference type="GO" id="GO:0008168">
    <property type="term" value="F:methyltransferase activity"/>
    <property type="evidence" value="ECO:0007669"/>
    <property type="project" value="UniProtKB-KW"/>
</dbReference>
<reference evidence="2" key="1">
    <citation type="submission" date="2020-02" db="EMBL/GenBank/DDBJ databases">
        <authorList>
            <person name="Meier V. D."/>
        </authorList>
    </citation>
    <scope>NUCLEOTIDE SEQUENCE</scope>
    <source>
        <strain evidence="2">AVDCRST_MAG38</strain>
    </source>
</reference>
<sequence>DGVSAARRCPAVAPVARRAAAACRRPGGDRWHAGDRHQAGARRTGRAV</sequence>
<feature type="region of interest" description="Disordered" evidence="1">
    <location>
        <begin position="26"/>
        <end position="48"/>
    </location>
</feature>
<protein>
    <submittedName>
        <fullName evidence="2">tRNA (Adenine(37)-N6)-methyltransferase</fullName>
    </submittedName>
</protein>
<evidence type="ECO:0000256" key="1">
    <source>
        <dbReference type="SAM" id="MobiDB-lite"/>
    </source>
</evidence>
<name>A0A6J4R3J3_9ACTN</name>
<keyword evidence="2" id="KW-0808">Transferase</keyword>
<feature type="non-terminal residue" evidence="2">
    <location>
        <position position="48"/>
    </location>
</feature>
<gene>
    <name evidence="2" type="ORF">AVDCRST_MAG38-371</name>
</gene>
<accession>A0A6J4R3J3</accession>
<organism evidence="2">
    <name type="scientific">uncultured Solirubrobacteraceae bacterium</name>
    <dbReference type="NCBI Taxonomy" id="1162706"/>
    <lineage>
        <taxon>Bacteria</taxon>
        <taxon>Bacillati</taxon>
        <taxon>Actinomycetota</taxon>
        <taxon>Thermoleophilia</taxon>
        <taxon>Solirubrobacterales</taxon>
        <taxon>Solirubrobacteraceae</taxon>
        <taxon>environmental samples</taxon>
    </lineage>
</organism>
<dbReference type="EMBL" id="CADCVJ010000022">
    <property type="protein sequence ID" value="CAA9463130.1"/>
    <property type="molecule type" value="Genomic_DNA"/>
</dbReference>
<feature type="compositionally biased region" description="Basic and acidic residues" evidence="1">
    <location>
        <begin position="26"/>
        <end position="38"/>
    </location>
</feature>